<name>A0A3D8IV99_9HELI</name>
<dbReference type="OrthoDB" id="5351355at2"/>
<feature type="transmembrane region" description="Helical" evidence="8">
    <location>
        <begin position="475"/>
        <end position="498"/>
    </location>
</feature>
<keyword evidence="3" id="KW-1003">Cell membrane</keyword>
<dbReference type="NCBIfam" id="TIGR00924">
    <property type="entry name" value="yjdL_sub1_fam"/>
    <property type="match status" value="1"/>
</dbReference>
<feature type="transmembrane region" description="Helical" evidence="8">
    <location>
        <begin position="372"/>
        <end position="392"/>
    </location>
</feature>
<feature type="transmembrane region" description="Helical" evidence="8">
    <location>
        <begin position="183"/>
        <end position="203"/>
    </location>
</feature>
<dbReference type="PROSITE" id="PS50850">
    <property type="entry name" value="MFS"/>
    <property type="match status" value="1"/>
</dbReference>
<gene>
    <name evidence="10" type="ORF">CQA58_07450</name>
</gene>
<proteinExistence type="predicted"/>
<evidence type="ECO:0000256" key="7">
    <source>
        <dbReference type="ARBA" id="ARBA00023136"/>
    </source>
</evidence>
<keyword evidence="6 8" id="KW-1133">Transmembrane helix</keyword>
<keyword evidence="5" id="KW-0571">Peptide transport</keyword>
<dbReference type="InterPro" id="IPR020846">
    <property type="entry name" value="MFS_dom"/>
</dbReference>
<dbReference type="Pfam" id="PF00854">
    <property type="entry name" value="PTR2"/>
    <property type="match status" value="1"/>
</dbReference>
<dbReference type="Proteomes" id="UP000257045">
    <property type="component" value="Unassembled WGS sequence"/>
</dbReference>
<feature type="transmembrane region" description="Helical" evidence="8">
    <location>
        <begin position="444"/>
        <end position="463"/>
    </location>
</feature>
<keyword evidence="7 8" id="KW-0472">Membrane</keyword>
<organism evidence="10 11">
    <name type="scientific">Helicobacter brantae</name>
    <dbReference type="NCBI Taxonomy" id="375927"/>
    <lineage>
        <taxon>Bacteria</taxon>
        <taxon>Pseudomonadati</taxon>
        <taxon>Campylobacterota</taxon>
        <taxon>Epsilonproteobacteria</taxon>
        <taxon>Campylobacterales</taxon>
        <taxon>Helicobacteraceae</taxon>
        <taxon>Helicobacter</taxon>
    </lineage>
</organism>
<feature type="transmembrane region" description="Helical" evidence="8">
    <location>
        <begin position="120"/>
        <end position="145"/>
    </location>
</feature>
<feature type="transmembrane region" description="Helical" evidence="8">
    <location>
        <begin position="404"/>
        <end position="423"/>
    </location>
</feature>
<feature type="transmembrane region" description="Helical" evidence="8">
    <location>
        <begin position="266"/>
        <end position="286"/>
    </location>
</feature>
<comment type="caution">
    <text evidence="10">The sequence shown here is derived from an EMBL/GenBank/DDBJ whole genome shotgun (WGS) entry which is preliminary data.</text>
</comment>
<feature type="transmembrane region" description="Helical" evidence="8">
    <location>
        <begin position="95"/>
        <end position="114"/>
    </location>
</feature>
<dbReference type="AlphaFoldDB" id="A0A3D8IV99"/>
<evidence type="ECO:0000313" key="10">
    <source>
        <dbReference type="EMBL" id="RDU69152.1"/>
    </source>
</evidence>
<protein>
    <submittedName>
        <fullName evidence="10">MFS transporter</fullName>
    </submittedName>
</protein>
<evidence type="ECO:0000256" key="8">
    <source>
        <dbReference type="SAM" id="Phobius"/>
    </source>
</evidence>
<dbReference type="GO" id="GO:0015833">
    <property type="term" value="P:peptide transport"/>
    <property type="evidence" value="ECO:0007669"/>
    <property type="project" value="UniProtKB-KW"/>
</dbReference>
<feature type="domain" description="Major facilitator superfamily (MFS) profile" evidence="9">
    <location>
        <begin position="20"/>
        <end position="504"/>
    </location>
</feature>
<evidence type="ECO:0000256" key="5">
    <source>
        <dbReference type="ARBA" id="ARBA00022856"/>
    </source>
</evidence>
<feature type="transmembrane region" description="Helical" evidence="8">
    <location>
        <begin position="157"/>
        <end position="177"/>
    </location>
</feature>
<dbReference type="PANTHER" id="PTHR23517:SF15">
    <property type="entry name" value="PROTON-DEPENDENT OLIGOPEPTIDE FAMILY TRANSPORT PROTEIN"/>
    <property type="match status" value="1"/>
</dbReference>
<dbReference type="Gene3D" id="1.20.1250.20">
    <property type="entry name" value="MFS general substrate transporter like domains"/>
    <property type="match status" value="1"/>
</dbReference>
<dbReference type="CDD" id="cd17346">
    <property type="entry name" value="MFS_DtpA_like"/>
    <property type="match status" value="1"/>
</dbReference>
<evidence type="ECO:0000256" key="3">
    <source>
        <dbReference type="ARBA" id="ARBA00022475"/>
    </source>
</evidence>
<dbReference type="SUPFAM" id="SSF103473">
    <property type="entry name" value="MFS general substrate transporter"/>
    <property type="match status" value="2"/>
</dbReference>
<keyword evidence="5" id="KW-0653">Protein transport</keyword>
<dbReference type="PANTHER" id="PTHR23517">
    <property type="entry name" value="RESISTANCE PROTEIN MDTM, PUTATIVE-RELATED-RELATED"/>
    <property type="match status" value="1"/>
</dbReference>
<evidence type="ECO:0000313" key="11">
    <source>
        <dbReference type="Proteomes" id="UP000257045"/>
    </source>
</evidence>
<dbReference type="RefSeq" id="WP_115570087.1">
    <property type="nucleotide sequence ID" value="NZ_NXLV01000018.1"/>
</dbReference>
<keyword evidence="11" id="KW-1185">Reference proteome</keyword>
<dbReference type="EMBL" id="NXLV01000018">
    <property type="protein sequence ID" value="RDU69152.1"/>
    <property type="molecule type" value="Genomic_DNA"/>
</dbReference>
<feature type="transmembrane region" description="Helical" evidence="8">
    <location>
        <begin position="62"/>
        <end position="83"/>
    </location>
</feature>
<evidence type="ECO:0000256" key="2">
    <source>
        <dbReference type="ARBA" id="ARBA00022448"/>
    </source>
</evidence>
<comment type="subcellular location">
    <subcellularLocation>
        <location evidence="1">Cell membrane</location>
        <topology evidence="1">Multi-pass membrane protein</topology>
    </subcellularLocation>
</comment>
<evidence type="ECO:0000259" key="9">
    <source>
        <dbReference type="PROSITE" id="PS50850"/>
    </source>
</evidence>
<dbReference type="GO" id="GO:1904680">
    <property type="term" value="F:peptide transmembrane transporter activity"/>
    <property type="evidence" value="ECO:0007669"/>
    <property type="project" value="InterPro"/>
</dbReference>
<evidence type="ECO:0000256" key="4">
    <source>
        <dbReference type="ARBA" id="ARBA00022692"/>
    </source>
</evidence>
<feature type="transmembrane region" description="Helical" evidence="8">
    <location>
        <begin position="338"/>
        <end position="360"/>
    </location>
</feature>
<dbReference type="InterPro" id="IPR000109">
    <property type="entry name" value="POT_fam"/>
</dbReference>
<evidence type="ECO:0000256" key="1">
    <source>
        <dbReference type="ARBA" id="ARBA00004651"/>
    </source>
</evidence>
<keyword evidence="4 8" id="KW-0812">Transmembrane</keyword>
<dbReference type="InterPro" id="IPR050171">
    <property type="entry name" value="MFS_Transporters"/>
</dbReference>
<keyword evidence="2" id="KW-0813">Transport</keyword>
<feature type="transmembrane region" description="Helical" evidence="8">
    <location>
        <begin position="234"/>
        <end position="254"/>
    </location>
</feature>
<sequence length="505" mass="56082">MTHNTHQRNLNSYFMGHPKPLLSLFFTELWERFSFYGIRPLLVLYMVATLGENGLGLDRQTASAIVGIFGGCIYLAPLGGGWLADNWLGQKKATLYGAGLMAMGHLSIALSAWFGLSFFFLGLSLIVFGTGLFKTCISVIVGMLYKEGDSRRDSGFLIFYTGVNIGAFIAPLITGLLQEHYGWHLGFGIGGVGMLLSLVIFYFKAIRDLDEFSSAYGIEQSWEQPKNPKKVGKFLGVFFALFGIVFVCIALGIFTINPQTIAKHMLSFIVVFVCGYFIFLMFFANLNTQERKNLLILLVLLISASVFWSTFEQQSLSFNLFANDYLNRKFLGYEIPSVWFQSINPLFIIIFAPLIGSLWISLSKRGIQISSFLKFSLGLFLTGVGYIVMIFASKTLLAQNGEPVSMLWMISAYFFITMGELWLSPVGLSMMTQIAPEKIKGQSMGLWFIAVALGNVVAGLYGGEVRADNLANLPSIFSQLTYILFGAGSVLIVLYFVLKAKKIKI</sequence>
<dbReference type="GO" id="GO:0005886">
    <property type="term" value="C:plasma membrane"/>
    <property type="evidence" value="ECO:0007669"/>
    <property type="project" value="UniProtKB-SubCell"/>
</dbReference>
<feature type="transmembrane region" description="Helical" evidence="8">
    <location>
        <begin position="293"/>
        <end position="311"/>
    </location>
</feature>
<accession>A0A3D8IV99</accession>
<evidence type="ECO:0000256" key="6">
    <source>
        <dbReference type="ARBA" id="ARBA00022989"/>
    </source>
</evidence>
<feature type="transmembrane region" description="Helical" evidence="8">
    <location>
        <begin position="33"/>
        <end position="50"/>
    </location>
</feature>
<dbReference type="InterPro" id="IPR005279">
    <property type="entry name" value="Dipep/tripep_permease"/>
</dbReference>
<dbReference type="InterPro" id="IPR036259">
    <property type="entry name" value="MFS_trans_sf"/>
</dbReference>
<reference evidence="10 11" key="1">
    <citation type="submission" date="2018-04" db="EMBL/GenBank/DDBJ databases">
        <title>Novel Campyloabacter and Helicobacter Species and Strains.</title>
        <authorList>
            <person name="Mannion A.J."/>
            <person name="Shen Z."/>
            <person name="Fox J.G."/>
        </authorList>
    </citation>
    <scope>NUCLEOTIDE SEQUENCE [LARGE SCALE GENOMIC DNA]</scope>
    <source>
        <strain evidence="10 11">MIT 04-9366</strain>
    </source>
</reference>